<protein>
    <submittedName>
        <fullName evidence="2">Endophilin-B1</fullName>
    </submittedName>
</protein>
<keyword evidence="3" id="KW-1185">Reference proteome</keyword>
<evidence type="ECO:0000259" key="1">
    <source>
        <dbReference type="SMART" id="SM00721"/>
    </source>
</evidence>
<dbReference type="InterPro" id="IPR004148">
    <property type="entry name" value="BAR_dom"/>
</dbReference>
<dbReference type="STRING" id="6210.W6V885"/>
<dbReference type="SMART" id="SM00721">
    <property type="entry name" value="BAR"/>
    <property type="match status" value="1"/>
</dbReference>
<accession>W6V885</accession>
<dbReference type="InterPro" id="IPR027267">
    <property type="entry name" value="AH/BAR_dom_sf"/>
</dbReference>
<reference evidence="2 3" key="1">
    <citation type="journal article" date="2013" name="Nat. Genet.">
        <title>The genome of the hydatid tapeworm Echinococcus granulosus.</title>
        <authorList>
            <person name="Zheng H."/>
            <person name="Zhang W."/>
            <person name="Zhang L."/>
            <person name="Zhang Z."/>
            <person name="Li J."/>
            <person name="Lu G."/>
            <person name="Zhu Y."/>
            <person name="Wang Y."/>
            <person name="Huang Y."/>
            <person name="Liu J."/>
            <person name="Kang H."/>
            <person name="Chen J."/>
            <person name="Wang L."/>
            <person name="Chen A."/>
            <person name="Yu S."/>
            <person name="Gao Z."/>
            <person name="Jin L."/>
            <person name="Gu W."/>
            <person name="Wang Z."/>
            <person name="Zhao L."/>
            <person name="Shi B."/>
            <person name="Wen H."/>
            <person name="Lin R."/>
            <person name="Jones M.K."/>
            <person name="Brejova B."/>
            <person name="Vinar T."/>
            <person name="Zhao G."/>
            <person name="McManus D.P."/>
            <person name="Chen Z."/>
            <person name="Zhou Y."/>
            <person name="Wang S."/>
        </authorList>
    </citation>
    <scope>NUCLEOTIDE SEQUENCE [LARGE SCALE GENOMIC DNA]</scope>
</reference>
<dbReference type="CTD" id="36338230"/>
<gene>
    <name evidence="2" type="ORF">EGR_02515</name>
</gene>
<dbReference type="EMBL" id="APAU02000011">
    <property type="protein sequence ID" value="EUB62719.1"/>
    <property type="molecule type" value="Genomic_DNA"/>
</dbReference>
<evidence type="ECO:0000313" key="2">
    <source>
        <dbReference type="EMBL" id="EUB62719.1"/>
    </source>
</evidence>
<dbReference type="GO" id="GO:0005737">
    <property type="term" value="C:cytoplasm"/>
    <property type="evidence" value="ECO:0007669"/>
    <property type="project" value="InterPro"/>
</dbReference>
<name>W6V885_ECHGR</name>
<evidence type="ECO:0000313" key="3">
    <source>
        <dbReference type="Proteomes" id="UP000019149"/>
    </source>
</evidence>
<proteinExistence type="predicted"/>
<organism evidence="2 3">
    <name type="scientific">Echinococcus granulosus</name>
    <name type="common">Hydatid tapeworm</name>
    <dbReference type="NCBI Taxonomy" id="6210"/>
    <lineage>
        <taxon>Eukaryota</taxon>
        <taxon>Metazoa</taxon>
        <taxon>Spiralia</taxon>
        <taxon>Lophotrochozoa</taxon>
        <taxon>Platyhelminthes</taxon>
        <taxon>Cestoda</taxon>
        <taxon>Eucestoda</taxon>
        <taxon>Cyclophyllidea</taxon>
        <taxon>Taeniidae</taxon>
        <taxon>Echinococcus</taxon>
        <taxon>Echinococcus granulosus group</taxon>
    </lineage>
</organism>
<dbReference type="AlphaFoldDB" id="W6V885"/>
<comment type="caution">
    <text evidence="2">The sequence shown here is derived from an EMBL/GenBank/DDBJ whole genome shotgun (WGS) entry which is preliminary data.</text>
</comment>
<sequence length="305" mass="35406">MQTVQSVKKLDDFFLVSQPQPFKPFLSHEILLKHSETQVLSWEKFQRPGCLTLKTMPFEQKMHSFFESTITGLNRMTQMNDEVFGTSGKTEYDFETLQLFTYADITYKICTNLKDQMEAMITPNAARRIAKRIGGEFSLLPSMHLQRSEKLAKIIAGCAAELPGTDLSVTLSHCVSAYSCLGQSEREFAMDVHSELLLVIKDFLTSYWPEVQKERRKLDLLRIDYDWARRKKWKKVDEKKVAMTKQDFDRQLYLTQLLLQQCKTTREKIASGLVSMATAQLQHFKRCEEAMLRQNIEVNSESFVQ</sequence>
<dbReference type="GeneID" id="36338230"/>
<feature type="domain" description="BAR" evidence="1">
    <location>
        <begin position="68"/>
        <end position="300"/>
    </location>
</feature>
<dbReference type="KEGG" id="egl:EGR_02515"/>
<dbReference type="OMA" id="QMEAMIT"/>
<dbReference type="OrthoDB" id="14167at2759"/>
<dbReference type="Proteomes" id="UP000019149">
    <property type="component" value="Unassembled WGS sequence"/>
</dbReference>
<dbReference type="Gene3D" id="1.20.1270.60">
    <property type="entry name" value="Arfaptin homology (AH) domain/BAR domain"/>
    <property type="match status" value="1"/>
</dbReference>
<dbReference type="RefSeq" id="XP_024353915.1">
    <property type="nucleotide sequence ID" value="XM_024491764.1"/>
</dbReference>
<dbReference type="Pfam" id="PF03114">
    <property type="entry name" value="BAR"/>
    <property type="match status" value="1"/>
</dbReference>
<dbReference type="SUPFAM" id="SSF103657">
    <property type="entry name" value="BAR/IMD domain-like"/>
    <property type="match status" value="1"/>
</dbReference>